<sequence length="492" mass="52516">MRLFRCLALLLSLAAPAAFAGGPYQVELVVFRQAGDAVPSSQPAPDDWATGAQPLASDALRATALDNQLAKLSQDNGYTVLLHKAWRQDIGETPVKIALSEGQEQDHHFPVEGTLTLSQVRFVDMEADFWVNRFGDDGFLAGSQHIRQGTRLKNGELTYLDHPSLGILIKGGVFLELGRKLSWVALDKTGTITHGKPQQTDYLPIAEADGTDARLLAASLAARSDHPVSRAVANAAEEDGLALGVVEDLAALPGRGVSGRIDGVLYHLGNHRLVEELGLCSPALEERLDALERQGKTVIALCDPQRVRALFAVADGVKDSSREAIRELHALDVKPLMLTGDNPHTAAAIAAQVGIDAARGNLLPEDKLREVEARQADGSRVGMVGDGINDAPALARADIGFAMGAAGTDTAIETAGVALMDDDLRKLPQFVRLSRTTHAILVQNITLALGIKAVFLALTLAGEGTLWMAVFADMGASLLVVFNGLRLLRKRF</sequence>
<comment type="similarity">
    <text evidence="2">Belongs to the cation transport ATPase (P-type) (TC 3.A.3) family. Type IB subfamily.</text>
</comment>
<dbReference type="InterPro" id="IPR036412">
    <property type="entry name" value="HAD-like_sf"/>
</dbReference>
<dbReference type="GO" id="GO:0016020">
    <property type="term" value="C:membrane"/>
    <property type="evidence" value="ECO:0007669"/>
    <property type="project" value="UniProtKB-SubCell"/>
</dbReference>
<evidence type="ECO:0000256" key="9">
    <source>
        <dbReference type="SAM" id="Phobius"/>
    </source>
</evidence>
<organism evidence="11 12">
    <name type="scientific">Pseudomonas aeruginosa</name>
    <dbReference type="NCBI Taxonomy" id="287"/>
    <lineage>
        <taxon>Bacteria</taxon>
        <taxon>Pseudomonadati</taxon>
        <taxon>Pseudomonadota</taxon>
        <taxon>Gammaproteobacteria</taxon>
        <taxon>Pseudomonadales</taxon>
        <taxon>Pseudomonadaceae</taxon>
        <taxon>Pseudomonas</taxon>
    </lineage>
</organism>
<dbReference type="GO" id="GO:0016887">
    <property type="term" value="F:ATP hydrolysis activity"/>
    <property type="evidence" value="ECO:0007669"/>
    <property type="project" value="InterPro"/>
</dbReference>
<dbReference type="PRINTS" id="PR00119">
    <property type="entry name" value="CATATPASE"/>
</dbReference>
<keyword evidence="5 9" id="KW-1133">Transmembrane helix</keyword>
<evidence type="ECO:0000256" key="10">
    <source>
        <dbReference type="SAM" id="SignalP"/>
    </source>
</evidence>
<dbReference type="InterPro" id="IPR021241">
    <property type="entry name" value="CsiV"/>
</dbReference>
<keyword evidence="3 9" id="KW-0812">Transmembrane</keyword>
<dbReference type="InterPro" id="IPR023299">
    <property type="entry name" value="ATPase_P-typ_cyto_dom_N"/>
</dbReference>
<dbReference type="InterPro" id="IPR044492">
    <property type="entry name" value="P_typ_ATPase_HD_dom"/>
</dbReference>
<dbReference type="Gene3D" id="3.40.1110.10">
    <property type="entry name" value="Calcium-transporting ATPase, cytoplasmic domain N"/>
    <property type="match status" value="1"/>
</dbReference>
<evidence type="ECO:0000256" key="5">
    <source>
        <dbReference type="ARBA" id="ARBA00022989"/>
    </source>
</evidence>
<dbReference type="PANTHER" id="PTHR48085">
    <property type="entry name" value="CADMIUM/ZINC-TRANSPORTING ATPASE HMA2-RELATED"/>
    <property type="match status" value="1"/>
</dbReference>
<comment type="caution">
    <text evidence="11">The sequence shown here is derived from an EMBL/GenBank/DDBJ whole genome shotgun (WGS) entry which is preliminary data.</text>
</comment>
<dbReference type="Pfam" id="PF10972">
    <property type="entry name" value="CsiV"/>
    <property type="match status" value="1"/>
</dbReference>
<dbReference type="SFLD" id="SFLDF00027">
    <property type="entry name" value="p-type_atpase"/>
    <property type="match status" value="1"/>
</dbReference>
<evidence type="ECO:0000256" key="1">
    <source>
        <dbReference type="ARBA" id="ARBA00004370"/>
    </source>
</evidence>
<dbReference type="AlphaFoldDB" id="A0A3M5E370"/>
<evidence type="ECO:0000313" key="12">
    <source>
        <dbReference type="Proteomes" id="UP000270834"/>
    </source>
</evidence>
<dbReference type="GO" id="GO:0016463">
    <property type="term" value="F:P-type zinc transporter activity"/>
    <property type="evidence" value="ECO:0007669"/>
    <property type="project" value="UniProtKB-EC"/>
</dbReference>
<dbReference type="SFLD" id="SFLDS00003">
    <property type="entry name" value="Haloacid_Dehalogenase"/>
    <property type="match status" value="1"/>
</dbReference>
<feature type="chain" id="PRO_5018120421" description="P-type Zn(2+) transporter" evidence="10">
    <location>
        <begin position="21"/>
        <end position="492"/>
    </location>
</feature>
<evidence type="ECO:0000313" key="11">
    <source>
        <dbReference type="EMBL" id="RMS55894.1"/>
    </source>
</evidence>
<name>A0A3M5E370_PSEAI</name>
<keyword evidence="10" id="KW-0732">Signal</keyword>
<keyword evidence="4" id="KW-1278">Translocase</keyword>
<feature type="transmembrane region" description="Helical" evidence="9">
    <location>
        <begin position="399"/>
        <end position="419"/>
    </location>
</feature>
<feature type="signal peptide" evidence="10">
    <location>
        <begin position="1"/>
        <end position="20"/>
    </location>
</feature>
<accession>A0A3M5E370</accession>
<dbReference type="InterPro" id="IPR023214">
    <property type="entry name" value="HAD_sf"/>
</dbReference>
<dbReference type="InterPro" id="IPR001757">
    <property type="entry name" value="P_typ_ATPase"/>
</dbReference>
<dbReference type="GO" id="GO:0005524">
    <property type="term" value="F:ATP binding"/>
    <property type="evidence" value="ECO:0007669"/>
    <property type="project" value="InterPro"/>
</dbReference>
<dbReference type="InterPro" id="IPR018303">
    <property type="entry name" value="ATPase_P-typ_P_site"/>
</dbReference>
<dbReference type="SUPFAM" id="SSF56784">
    <property type="entry name" value="HAD-like"/>
    <property type="match status" value="1"/>
</dbReference>
<comment type="subcellular location">
    <subcellularLocation>
        <location evidence="1">Membrane</location>
    </subcellularLocation>
</comment>
<evidence type="ECO:0000256" key="3">
    <source>
        <dbReference type="ARBA" id="ARBA00022692"/>
    </source>
</evidence>
<evidence type="ECO:0000256" key="4">
    <source>
        <dbReference type="ARBA" id="ARBA00022967"/>
    </source>
</evidence>
<feature type="transmembrane region" description="Helical" evidence="9">
    <location>
        <begin position="440"/>
        <end position="460"/>
    </location>
</feature>
<dbReference type="NCBIfam" id="TIGR01494">
    <property type="entry name" value="ATPase_P-type"/>
    <property type="match status" value="1"/>
</dbReference>
<feature type="transmembrane region" description="Helical" evidence="9">
    <location>
        <begin position="466"/>
        <end position="488"/>
    </location>
</feature>
<dbReference type="EC" id="7.2.2.12" evidence="7"/>
<evidence type="ECO:0000256" key="7">
    <source>
        <dbReference type="ARBA" id="ARBA00039097"/>
    </source>
</evidence>
<keyword evidence="6 9" id="KW-0472">Membrane</keyword>
<comment type="catalytic activity">
    <reaction evidence="8">
        <text>Zn(2+)(in) + ATP + H2O = Zn(2+)(out) + ADP + phosphate + H(+)</text>
        <dbReference type="Rhea" id="RHEA:20621"/>
        <dbReference type="ChEBI" id="CHEBI:15377"/>
        <dbReference type="ChEBI" id="CHEBI:15378"/>
        <dbReference type="ChEBI" id="CHEBI:29105"/>
        <dbReference type="ChEBI" id="CHEBI:30616"/>
        <dbReference type="ChEBI" id="CHEBI:43474"/>
        <dbReference type="ChEBI" id="CHEBI:456216"/>
        <dbReference type="EC" id="7.2.2.12"/>
    </reaction>
</comment>
<dbReference type="PANTHER" id="PTHR48085:SF5">
    <property type="entry name" value="CADMIUM_ZINC-TRANSPORTING ATPASE HMA4-RELATED"/>
    <property type="match status" value="1"/>
</dbReference>
<dbReference type="SFLD" id="SFLDG00002">
    <property type="entry name" value="C1.7:_P-type_atpase_like"/>
    <property type="match status" value="1"/>
</dbReference>
<dbReference type="InterPro" id="IPR051014">
    <property type="entry name" value="Cation_Transport_ATPase_IB"/>
</dbReference>
<evidence type="ECO:0000256" key="6">
    <source>
        <dbReference type="ARBA" id="ARBA00023136"/>
    </source>
</evidence>
<protein>
    <recommendedName>
        <fullName evidence="7">P-type Zn(2+) transporter</fullName>
        <ecNumber evidence="7">7.2.2.12</ecNumber>
    </recommendedName>
</protein>
<gene>
    <name evidence="11" type="ORF">ALP65_00296</name>
</gene>
<dbReference type="PROSITE" id="PS00154">
    <property type="entry name" value="ATPASE_E1_E2"/>
    <property type="match status" value="1"/>
</dbReference>
<dbReference type="Gene3D" id="3.40.50.1000">
    <property type="entry name" value="HAD superfamily/HAD-like"/>
    <property type="match status" value="1"/>
</dbReference>
<dbReference type="GO" id="GO:0015086">
    <property type="term" value="F:cadmium ion transmembrane transporter activity"/>
    <property type="evidence" value="ECO:0007669"/>
    <property type="project" value="TreeGrafter"/>
</dbReference>
<reference evidence="11 12" key="1">
    <citation type="submission" date="2018-08" db="EMBL/GenBank/DDBJ databases">
        <title>Recombination of ecologically and evolutionarily significant loci maintains genetic cohesion in the Pseudomonas syringae species complex.</title>
        <authorList>
            <person name="Dillon M."/>
            <person name="Thakur S."/>
            <person name="Almeida R.N.D."/>
            <person name="Weir B.S."/>
            <person name="Guttman D.S."/>
        </authorList>
    </citation>
    <scope>NUCLEOTIDE SEQUENCE [LARGE SCALE GENOMIC DNA]</scope>
    <source>
        <strain evidence="11 12">ICMP 7846</strain>
    </source>
</reference>
<evidence type="ECO:0000256" key="8">
    <source>
        <dbReference type="ARBA" id="ARBA00047308"/>
    </source>
</evidence>
<dbReference type="Proteomes" id="UP000270834">
    <property type="component" value="Unassembled WGS sequence"/>
</dbReference>
<evidence type="ECO:0000256" key="2">
    <source>
        <dbReference type="ARBA" id="ARBA00006024"/>
    </source>
</evidence>
<dbReference type="EMBL" id="RBSQ01000536">
    <property type="protein sequence ID" value="RMS55894.1"/>
    <property type="molecule type" value="Genomic_DNA"/>
</dbReference>
<proteinExistence type="inferred from homology"/>
<dbReference type="Pfam" id="PF00702">
    <property type="entry name" value="Hydrolase"/>
    <property type="match status" value="1"/>
</dbReference>